<reference evidence="2" key="1">
    <citation type="submission" date="2018-01" db="EMBL/GenBank/DDBJ databases">
        <authorList>
            <person name="Gaut B.S."/>
            <person name="Morton B.R."/>
            <person name="Clegg M.T."/>
            <person name="Duvall M.R."/>
        </authorList>
    </citation>
    <scope>NUCLEOTIDE SEQUENCE [LARGE SCALE GENOMIC DNA]</scope>
</reference>
<dbReference type="EMBL" id="MG757156">
    <property type="protein sequence ID" value="AVD99705.1"/>
    <property type="molecule type" value="Genomic_DNA"/>
</dbReference>
<name>A0A2L1IX19_9CAUD</name>
<accession>A0A2L1IX19</accession>
<evidence type="ECO:0000313" key="2">
    <source>
        <dbReference type="Proteomes" id="UP000240246"/>
    </source>
</evidence>
<gene>
    <name evidence="1" type="ORF">SEA_CUKE_89</name>
</gene>
<organism evidence="1 2">
    <name type="scientific">Mycobacterium phage Cuke</name>
    <dbReference type="NCBI Taxonomy" id="2079417"/>
    <lineage>
        <taxon>Viruses</taxon>
        <taxon>Duplodnaviria</taxon>
        <taxon>Heunggongvirae</taxon>
        <taxon>Uroviricota</taxon>
        <taxon>Caudoviricetes</taxon>
        <taxon>Cukevirus</taxon>
        <taxon>Cukevirus cuke</taxon>
    </lineage>
</organism>
<proteinExistence type="predicted"/>
<evidence type="ECO:0000313" key="1">
    <source>
        <dbReference type="EMBL" id="AVD99705.1"/>
    </source>
</evidence>
<sequence>MYKCSECAHDIGAMLDSRGVPRMFICHRTGNAAMQVPLRLPARKVPKPNREFIDEARGLRAKKRER</sequence>
<dbReference type="Proteomes" id="UP000240246">
    <property type="component" value="Segment"/>
</dbReference>
<keyword evidence="2" id="KW-1185">Reference proteome</keyword>
<protein>
    <submittedName>
        <fullName evidence="1">Uncharacterized protein</fullName>
    </submittedName>
</protein>